<dbReference type="STRING" id="1385510.GCA_000425205_01834"/>
<dbReference type="eggNOG" id="COG0328">
    <property type="taxonomic scope" value="Bacteria"/>
</dbReference>
<name>A0A0A5I9Y7_9BACI</name>
<evidence type="ECO:0000313" key="2">
    <source>
        <dbReference type="EMBL" id="KGX92647.1"/>
    </source>
</evidence>
<dbReference type="PANTHER" id="PTHR48475">
    <property type="entry name" value="RIBONUCLEASE H"/>
    <property type="match status" value="1"/>
</dbReference>
<dbReference type="InterPro" id="IPR036397">
    <property type="entry name" value="RNaseH_sf"/>
</dbReference>
<dbReference type="PANTHER" id="PTHR48475:SF1">
    <property type="entry name" value="RNASE H TYPE-1 DOMAIN-CONTAINING PROTEIN"/>
    <property type="match status" value="1"/>
</dbReference>
<proteinExistence type="predicted"/>
<dbReference type="GO" id="GO:0004523">
    <property type="term" value="F:RNA-DNA hybrid ribonuclease activity"/>
    <property type="evidence" value="ECO:0007669"/>
    <property type="project" value="InterPro"/>
</dbReference>
<dbReference type="InterPro" id="IPR002156">
    <property type="entry name" value="RNaseH_domain"/>
</dbReference>
<accession>A0A0A5I9Y7</accession>
<evidence type="ECO:0000259" key="1">
    <source>
        <dbReference type="PROSITE" id="PS50879"/>
    </source>
</evidence>
<dbReference type="EMBL" id="AVPE01000005">
    <property type="protein sequence ID" value="KGX92647.1"/>
    <property type="molecule type" value="Genomic_DNA"/>
</dbReference>
<dbReference type="OrthoDB" id="2680098at2"/>
<dbReference type="GO" id="GO:0003676">
    <property type="term" value="F:nucleic acid binding"/>
    <property type="evidence" value="ECO:0007669"/>
    <property type="project" value="InterPro"/>
</dbReference>
<dbReference type="RefSeq" id="WP_026800238.1">
    <property type="nucleotide sequence ID" value="NZ_AULI01000007.1"/>
</dbReference>
<dbReference type="AlphaFoldDB" id="A0A0A5I9Y7"/>
<dbReference type="SUPFAM" id="SSF53098">
    <property type="entry name" value="Ribonuclease H-like"/>
    <property type="match status" value="1"/>
</dbReference>
<gene>
    <name evidence="2" type="ORF">N781_15110</name>
</gene>
<dbReference type="NCBIfam" id="NF005822">
    <property type="entry name" value="PRK07708.1"/>
    <property type="match status" value="1"/>
</dbReference>
<dbReference type="Gene3D" id="3.30.420.10">
    <property type="entry name" value="Ribonuclease H-like superfamily/Ribonuclease H"/>
    <property type="match status" value="1"/>
</dbReference>
<evidence type="ECO:0000313" key="3">
    <source>
        <dbReference type="Proteomes" id="UP000030528"/>
    </source>
</evidence>
<dbReference type="CDD" id="cd09279">
    <property type="entry name" value="RNase_HI_like"/>
    <property type="match status" value="1"/>
</dbReference>
<dbReference type="Pfam" id="PF13456">
    <property type="entry name" value="RVT_3"/>
    <property type="match status" value="1"/>
</dbReference>
<comment type="caution">
    <text evidence="2">The sequence shown here is derived from an EMBL/GenBank/DDBJ whole genome shotgun (WGS) entry which is preliminary data.</text>
</comment>
<dbReference type="Proteomes" id="UP000030528">
    <property type="component" value="Unassembled WGS sequence"/>
</dbReference>
<dbReference type="PROSITE" id="PS50879">
    <property type="entry name" value="RNASE_H_1"/>
    <property type="match status" value="1"/>
</dbReference>
<sequence>MNVRIHYLFTAPKKKWMVPFTSDVIKGEDALQIADVIERTGRARDLVLIDEQNRTWNKKEFAKLMTEIETEPHHLHVYFDGGFDQKGKRSGLGCVIYYEQNGYPYRFRFNAATQDLRTNNEAEYAALHLAIQQLEEMGVHHLPVTFTGDSKVVINQLLDEWPTLEESLNKWADRIEQKLDSLGISPSFDLVTRKDNREADRLASQALEGVEVRSTTRMD</sequence>
<keyword evidence="3" id="KW-1185">Reference proteome</keyword>
<dbReference type="InterPro" id="IPR012337">
    <property type="entry name" value="RNaseH-like_sf"/>
</dbReference>
<feature type="domain" description="RNase H type-1" evidence="1">
    <location>
        <begin position="71"/>
        <end position="208"/>
    </location>
</feature>
<reference evidence="2 3" key="1">
    <citation type="submission" date="2013-08" db="EMBL/GenBank/DDBJ databases">
        <authorList>
            <person name="Huang J."/>
            <person name="Wang G."/>
        </authorList>
    </citation>
    <scope>NUCLEOTIDE SEQUENCE [LARGE SCALE GENOMIC DNA]</scope>
    <source>
        <strain evidence="2 3">JSM 076056</strain>
    </source>
</reference>
<organism evidence="2 3">
    <name type="scientific">Pontibacillus halophilus JSM 076056 = DSM 19796</name>
    <dbReference type="NCBI Taxonomy" id="1385510"/>
    <lineage>
        <taxon>Bacteria</taxon>
        <taxon>Bacillati</taxon>
        <taxon>Bacillota</taxon>
        <taxon>Bacilli</taxon>
        <taxon>Bacillales</taxon>
        <taxon>Bacillaceae</taxon>
        <taxon>Pontibacillus</taxon>
    </lineage>
</organism>
<protein>
    <recommendedName>
        <fullName evidence="1">RNase H type-1 domain-containing protein</fullName>
    </recommendedName>
</protein>